<gene>
    <name evidence="1" type="ORF">OE88DRAFT_335971</name>
</gene>
<reference evidence="1 2" key="1">
    <citation type="journal article" date="2019" name="Nat. Ecol. Evol.">
        <title>Megaphylogeny resolves global patterns of mushroom evolution.</title>
        <authorList>
            <person name="Varga T."/>
            <person name="Krizsan K."/>
            <person name="Foldi C."/>
            <person name="Dima B."/>
            <person name="Sanchez-Garcia M."/>
            <person name="Sanchez-Ramirez S."/>
            <person name="Szollosi G.J."/>
            <person name="Szarkandi J.G."/>
            <person name="Papp V."/>
            <person name="Albert L."/>
            <person name="Andreopoulos W."/>
            <person name="Angelini C."/>
            <person name="Antonin V."/>
            <person name="Barry K.W."/>
            <person name="Bougher N.L."/>
            <person name="Buchanan P."/>
            <person name="Buyck B."/>
            <person name="Bense V."/>
            <person name="Catcheside P."/>
            <person name="Chovatia M."/>
            <person name="Cooper J."/>
            <person name="Damon W."/>
            <person name="Desjardin D."/>
            <person name="Finy P."/>
            <person name="Geml J."/>
            <person name="Haridas S."/>
            <person name="Hughes K."/>
            <person name="Justo A."/>
            <person name="Karasinski D."/>
            <person name="Kautmanova I."/>
            <person name="Kiss B."/>
            <person name="Kocsube S."/>
            <person name="Kotiranta H."/>
            <person name="LaButti K.M."/>
            <person name="Lechner B.E."/>
            <person name="Liimatainen K."/>
            <person name="Lipzen A."/>
            <person name="Lukacs Z."/>
            <person name="Mihaltcheva S."/>
            <person name="Morgado L.N."/>
            <person name="Niskanen T."/>
            <person name="Noordeloos M.E."/>
            <person name="Ohm R.A."/>
            <person name="Ortiz-Santana B."/>
            <person name="Ovrebo C."/>
            <person name="Racz N."/>
            <person name="Riley R."/>
            <person name="Savchenko A."/>
            <person name="Shiryaev A."/>
            <person name="Soop K."/>
            <person name="Spirin V."/>
            <person name="Szebenyi C."/>
            <person name="Tomsovsky M."/>
            <person name="Tulloss R.E."/>
            <person name="Uehling J."/>
            <person name="Grigoriev I.V."/>
            <person name="Vagvolgyi C."/>
            <person name="Papp T."/>
            <person name="Martin F.M."/>
            <person name="Miettinen O."/>
            <person name="Hibbett D.S."/>
            <person name="Nagy L.G."/>
        </authorList>
    </citation>
    <scope>NUCLEOTIDE SEQUENCE [LARGE SCALE GENOMIC DNA]</scope>
    <source>
        <strain evidence="1 2">OMC1185</strain>
    </source>
</reference>
<sequence length="72" mass="8323">MCQISPLPLHSFIRTGHLCIYWRKYRFSLWWPPRSHRRIALILLSSRITPASKWCGAPLGTISSSWITSLIG</sequence>
<evidence type="ECO:0000313" key="1">
    <source>
        <dbReference type="EMBL" id="TFK50209.1"/>
    </source>
</evidence>
<proteinExistence type="predicted"/>
<name>A0A5C3MXE6_9AGAM</name>
<organism evidence="1 2">
    <name type="scientific">Heliocybe sulcata</name>
    <dbReference type="NCBI Taxonomy" id="5364"/>
    <lineage>
        <taxon>Eukaryota</taxon>
        <taxon>Fungi</taxon>
        <taxon>Dikarya</taxon>
        <taxon>Basidiomycota</taxon>
        <taxon>Agaricomycotina</taxon>
        <taxon>Agaricomycetes</taxon>
        <taxon>Gloeophyllales</taxon>
        <taxon>Gloeophyllaceae</taxon>
        <taxon>Heliocybe</taxon>
    </lineage>
</organism>
<keyword evidence="2" id="KW-1185">Reference proteome</keyword>
<evidence type="ECO:0000313" key="2">
    <source>
        <dbReference type="Proteomes" id="UP000305948"/>
    </source>
</evidence>
<protein>
    <submittedName>
        <fullName evidence="1">Uncharacterized protein</fullName>
    </submittedName>
</protein>
<accession>A0A5C3MXE6</accession>
<dbReference type="Proteomes" id="UP000305948">
    <property type="component" value="Unassembled WGS sequence"/>
</dbReference>
<dbReference type="AlphaFoldDB" id="A0A5C3MXE6"/>
<dbReference type="EMBL" id="ML213514">
    <property type="protein sequence ID" value="TFK50209.1"/>
    <property type="molecule type" value="Genomic_DNA"/>
</dbReference>